<keyword evidence="2" id="KW-1185">Reference proteome</keyword>
<dbReference type="OrthoDB" id="125730at2759"/>
<comment type="caution">
    <text evidence="1">The sequence shown here is derived from an EMBL/GenBank/DDBJ whole genome shotgun (WGS) entry which is preliminary data.</text>
</comment>
<evidence type="ECO:0000313" key="1">
    <source>
        <dbReference type="EMBL" id="OWZ08981.1"/>
    </source>
</evidence>
<evidence type="ECO:0000313" key="2">
    <source>
        <dbReference type="Proteomes" id="UP000198211"/>
    </source>
</evidence>
<proteinExistence type="predicted"/>
<protein>
    <submittedName>
        <fullName evidence="1">Uncharacterized protein</fullName>
    </submittedName>
</protein>
<dbReference type="PROSITE" id="PS51257">
    <property type="entry name" value="PROKAR_LIPOPROTEIN"/>
    <property type="match status" value="1"/>
</dbReference>
<dbReference type="EMBL" id="NBNE01002957">
    <property type="protein sequence ID" value="OWZ08981.1"/>
    <property type="molecule type" value="Genomic_DNA"/>
</dbReference>
<reference evidence="2" key="1">
    <citation type="submission" date="2017-03" db="EMBL/GenBank/DDBJ databases">
        <title>Phytopthora megakarya and P. palmivora, two closely related causual agents of cacao black pod achieved similar genome size and gene model numbers by different mechanisms.</title>
        <authorList>
            <person name="Ali S."/>
            <person name="Shao J."/>
            <person name="Larry D.J."/>
            <person name="Kronmiller B."/>
            <person name="Shen D."/>
            <person name="Strem M.D."/>
            <person name="Melnick R.L."/>
            <person name="Guiltinan M.J."/>
            <person name="Tyler B.M."/>
            <person name="Meinhardt L.W."/>
            <person name="Bailey B.A."/>
        </authorList>
    </citation>
    <scope>NUCLEOTIDE SEQUENCE [LARGE SCALE GENOMIC DNA]</scope>
    <source>
        <strain evidence="2">zdho120</strain>
    </source>
</reference>
<organism evidence="1 2">
    <name type="scientific">Phytophthora megakarya</name>
    <dbReference type="NCBI Taxonomy" id="4795"/>
    <lineage>
        <taxon>Eukaryota</taxon>
        <taxon>Sar</taxon>
        <taxon>Stramenopiles</taxon>
        <taxon>Oomycota</taxon>
        <taxon>Peronosporomycetes</taxon>
        <taxon>Peronosporales</taxon>
        <taxon>Peronosporaceae</taxon>
        <taxon>Phytophthora</taxon>
    </lineage>
</organism>
<dbReference type="Proteomes" id="UP000198211">
    <property type="component" value="Unassembled WGS sequence"/>
</dbReference>
<gene>
    <name evidence="1" type="ORF">PHMEG_00018391</name>
</gene>
<accession>A0A225VTW4</accession>
<name>A0A225VTW4_9STRA</name>
<sequence>MRNWYASLRLARSVITTSSSLTGAPTASSCSASVLVLLMCSSTSSPSAIIVVKKRRRRKSLLAKLFFSKCPSSRDHASQMIASALRDFLLNVVWPTVVTQCSILISPLATSHRSRSSSTMRILNFHVWKFVPSNLLMRDVVVEAVSMAKA</sequence>
<dbReference type="AlphaFoldDB" id="A0A225VTW4"/>